<evidence type="ECO:0000313" key="2">
    <source>
        <dbReference type="EMBL" id="RCS69889.1"/>
    </source>
</evidence>
<dbReference type="Proteomes" id="UP000252479">
    <property type="component" value="Unassembled WGS sequence"/>
</dbReference>
<feature type="region of interest" description="Disordered" evidence="1">
    <location>
        <begin position="288"/>
        <end position="313"/>
    </location>
</feature>
<evidence type="ECO:0000313" key="3">
    <source>
        <dbReference type="Proteomes" id="UP000252479"/>
    </source>
</evidence>
<protein>
    <submittedName>
        <fullName evidence="2">DUF1845 domain-containing protein</fullName>
    </submittedName>
</protein>
<feature type="compositionally biased region" description="Acidic residues" evidence="1">
    <location>
        <begin position="290"/>
        <end position="302"/>
    </location>
</feature>
<comment type="caution">
    <text evidence="2">The sequence shown here is derived from an EMBL/GenBank/DDBJ whole genome shotgun (WGS) entry which is preliminary data.</text>
</comment>
<dbReference type="EMBL" id="QPGL01000002">
    <property type="protein sequence ID" value="RCS69889.1"/>
    <property type="molecule type" value="Genomic_DNA"/>
</dbReference>
<dbReference type="RefSeq" id="WP_086960279.1">
    <property type="nucleotide sequence ID" value="NZ_AP018681.1"/>
</dbReference>
<organism evidence="2 3">
    <name type="scientific">Vibrio casei</name>
    <dbReference type="NCBI Taxonomy" id="673372"/>
    <lineage>
        <taxon>Bacteria</taxon>
        <taxon>Pseudomonadati</taxon>
        <taxon>Pseudomonadota</taxon>
        <taxon>Gammaproteobacteria</taxon>
        <taxon>Vibrionales</taxon>
        <taxon>Vibrionaceae</taxon>
        <taxon>Vibrio</taxon>
    </lineage>
</organism>
<dbReference type="OrthoDB" id="5875462at2"/>
<evidence type="ECO:0000256" key="1">
    <source>
        <dbReference type="SAM" id="MobiDB-lite"/>
    </source>
</evidence>
<gene>
    <name evidence="2" type="ORF">CIK83_10375</name>
</gene>
<proteinExistence type="predicted"/>
<name>A0A368LGK7_9VIBR</name>
<dbReference type="InterPro" id="IPR014996">
    <property type="entry name" value="AcaB"/>
</dbReference>
<accession>A0A368LGK7</accession>
<reference evidence="2 3" key="1">
    <citation type="journal article" date="2017" name="Elife">
        <title>Extensive horizontal gene transfer in cheese-associated bacteria.</title>
        <authorList>
            <person name="Bonham K.S."/>
            <person name="Wolfe B.E."/>
            <person name="Dutton R.J."/>
        </authorList>
    </citation>
    <scope>NUCLEOTIDE SEQUENCE [LARGE SCALE GENOMIC DNA]</scope>
    <source>
        <strain evidence="2 3">JB196</strain>
    </source>
</reference>
<sequence>MNTRFGDVKEPNTNKSIKVQEDDELKNENDVHNENDNMNRFVLTVSQNRPTFNTIEIKFMTRDAVRLIDPEIIPQRKKKTFLPAIRSFDTRINKIINASRQDDPFADQVLLDTERAINHFNETITEQTNGLRSQIKALFELNEAKLKLDNNAHAFTVNVNLKNNLSTAMLWSLKHLDTMLYLVFQAEKHCVISSQQSRIYRQEAKKDFRSLLGLNSSWKNTSISREDIAQKTQRTAKAFEDNHLINLSLEVLLLDIRADSAPRITRRDNNFMSTATREKILSIYNGVTEQSDDETIDSDSIETNESSKEQATS</sequence>
<dbReference type="AlphaFoldDB" id="A0A368LGK7"/>
<keyword evidence="3" id="KW-1185">Reference proteome</keyword>
<dbReference type="Pfam" id="PF08900">
    <property type="entry name" value="AcaB"/>
    <property type="match status" value="1"/>
</dbReference>
<dbReference type="GeneID" id="303189330"/>